<dbReference type="Proteomes" id="UP001234178">
    <property type="component" value="Unassembled WGS sequence"/>
</dbReference>
<accession>A0ABR0ABD9</accession>
<keyword evidence="1" id="KW-0812">Transmembrane</keyword>
<organism evidence="2 3">
    <name type="scientific">Daphnia magna</name>
    <dbReference type="NCBI Taxonomy" id="35525"/>
    <lineage>
        <taxon>Eukaryota</taxon>
        <taxon>Metazoa</taxon>
        <taxon>Ecdysozoa</taxon>
        <taxon>Arthropoda</taxon>
        <taxon>Crustacea</taxon>
        <taxon>Branchiopoda</taxon>
        <taxon>Diplostraca</taxon>
        <taxon>Cladocera</taxon>
        <taxon>Anomopoda</taxon>
        <taxon>Daphniidae</taxon>
        <taxon>Daphnia</taxon>
    </lineage>
</organism>
<evidence type="ECO:0000256" key="1">
    <source>
        <dbReference type="SAM" id="Phobius"/>
    </source>
</evidence>
<protein>
    <submittedName>
        <fullName evidence="2">Uncharacterized protein</fullName>
    </submittedName>
</protein>
<evidence type="ECO:0000313" key="3">
    <source>
        <dbReference type="Proteomes" id="UP001234178"/>
    </source>
</evidence>
<sequence length="110" mass="12019">MGNAHVGHGGNSKKTAVKDAVKNDDEIVTAIQESTPFPAAKTAMASVAELTDLQKTLLQQSWKRLEMDIAQVGIIVFINELRHSLISLLLVWFFVVIGASQKAAVYKKNL</sequence>
<proteinExistence type="predicted"/>
<gene>
    <name evidence="2" type="ORF">OUZ56_007843</name>
</gene>
<comment type="caution">
    <text evidence="2">The sequence shown here is derived from an EMBL/GenBank/DDBJ whole genome shotgun (WGS) entry which is preliminary data.</text>
</comment>
<name>A0ABR0ABD9_9CRUS</name>
<keyword evidence="1" id="KW-1133">Transmembrane helix</keyword>
<evidence type="ECO:0000313" key="2">
    <source>
        <dbReference type="EMBL" id="KAK4022373.1"/>
    </source>
</evidence>
<keyword evidence="1" id="KW-0472">Membrane</keyword>
<feature type="transmembrane region" description="Helical" evidence="1">
    <location>
        <begin position="85"/>
        <end position="105"/>
    </location>
</feature>
<dbReference type="EMBL" id="JAOYFB010000037">
    <property type="protein sequence ID" value="KAK4022373.1"/>
    <property type="molecule type" value="Genomic_DNA"/>
</dbReference>
<keyword evidence="3" id="KW-1185">Reference proteome</keyword>
<reference evidence="2 3" key="1">
    <citation type="journal article" date="2023" name="Nucleic Acids Res.">
        <title>The hologenome of Daphnia magna reveals possible DNA methylation and microbiome-mediated evolution of the host genome.</title>
        <authorList>
            <person name="Chaturvedi A."/>
            <person name="Li X."/>
            <person name="Dhandapani V."/>
            <person name="Marshall H."/>
            <person name="Kissane S."/>
            <person name="Cuenca-Cambronero M."/>
            <person name="Asole G."/>
            <person name="Calvet F."/>
            <person name="Ruiz-Romero M."/>
            <person name="Marangio P."/>
            <person name="Guigo R."/>
            <person name="Rago D."/>
            <person name="Mirbahai L."/>
            <person name="Eastwood N."/>
            <person name="Colbourne J.K."/>
            <person name="Zhou J."/>
            <person name="Mallon E."/>
            <person name="Orsini L."/>
        </authorList>
    </citation>
    <scope>NUCLEOTIDE SEQUENCE [LARGE SCALE GENOMIC DNA]</scope>
    <source>
        <strain evidence="2">LRV0_1</strain>
    </source>
</reference>